<feature type="transmembrane region" description="Helical" evidence="8">
    <location>
        <begin position="182"/>
        <end position="210"/>
    </location>
</feature>
<sequence length="581" mass="61000">MPRPDGIAAVGSRRDSTSNRRLAFGLLVAVAAAVLFTGLGSVALLDDREARNAAVANELLARGEFVTPTLGGTALLERPVAAYVPDLVWNAFRARSPVPGRAVRALLAVALAALTGLIGARLFGARAGLCAAGVLLTTLGLPFTARLDGGVLLAALAAWSACGALAELVVRRNPSPTRWIVLAWVSLALAALTGGPTSAAWPLLGLGLYLRLARRSERWRALRPLAGVAIVAGLCLPWYGAMFERHGVAFLRALPAFPHGGGPAPETWLAALATPVSAVTLLMAAAFPWSAMLPAAVLHASTWWGRSRRAPERAREVAGDGGAVVLAELERQLESESTAHLVIAWLFAALVPCMLVFRAPLTAVLPALPAIALLTGRLLDHVLEAPHRVRLPLENATRMLAFVGVPVAFLATLAANRLLEAQRDLRLLAALIVVLACAPALAALIGRLRTAALLFALPVLLAAPLINARVLHALEPYASTRPVGDALVREAPAGAALVLLESAPPSLRLYAPRAFVVAGHGTAKAPGPPLARALRESRARDGRTYVAFRPQRESEVRAATVSPLEILIRTPSLVLARVNAE</sequence>
<proteinExistence type="predicted"/>
<dbReference type="AlphaFoldDB" id="A0A849SN30"/>
<dbReference type="GO" id="GO:0009103">
    <property type="term" value="P:lipopolysaccharide biosynthetic process"/>
    <property type="evidence" value="ECO:0007669"/>
    <property type="project" value="UniProtKB-ARBA"/>
</dbReference>
<dbReference type="Proteomes" id="UP000580839">
    <property type="component" value="Unassembled WGS sequence"/>
</dbReference>
<evidence type="ECO:0000313" key="9">
    <source>
        <dbReference type="EMBL" id="NOT35203.1"/>
    </source>
</evidence>
<keyword evidence="7 8" id="KW-0472">Membrane</keyword>
<feature type="transmembrane region" description="Helical" evidence="8">
    <location>
        <begin position="425"/>
        <end position="445"/>
    </location>
</feature>
<accession>A0A849SN30</accession>
<comment type="subcellular location">
    <subcellularLocation>
        <location evidence="1">Cell membrane</location>
        <topology evidence="1">Multi-pass membrane protein</topology>
    </subcellularLocation>
</comment>
<feature type="transmembrane region" description="Helical" evidence="8">
    <location>
        <begin position="222"/>
        <end position="241"/>
    </location>
</feature>
<feature type="transmembrane region" description="Helical" evidence="8">
    <location>
        <begin position="151"/>
        <end position="170"/>
    </location>
</feature>
<feature type="transmembrane region" description="Helical" evidence="8">
    <location>
        <begin position="22"/>
        <end position="45"/>
    </location>
</feature>
<gene>
    <name evidence="9" type="ORF">HOP12_13735</name>
</gene>
<keyword evidence="4" id="KW-0808">Transferase</keyword>
<feature type="transmembrane region" description="Helical" evidence="8">
    <location>
        <begin position="452"/>
        <end position="471"/>
    </location>
</feature>
<dbReference type="InterPro" id="IPR050297">
    <property type="entry name" value="LipidA_mod_glycosyltrf_83"/>
</dbReference>
<dbReference type="GO" id="GO:0016763">
    <property type="term" value="F:pentosyltransferase activity"/>
    <property type="evidence" value="ECO:0007669"/>
    <property type="project" value="TreeGrafter"/>
</dbReference>
<evidence type="ECO:0000256" key="8">
    <source>
        <dbReference type="SAM" id="Phobius"/>
    </source>
</evidence>
<dbReference type="PANTHER" id="PTHR33908:SF11">
    <property type="entry name" value="MEMBRANE PROTEIN"/>
    <property type="match status" value="1"/>
</dbReference>
<evidence type="ECO:0000256" key="2">
    <source>
        <dbReference type="ARBA" id="ARBA00022475"/>
    </source>
</evidence>
<dbReference type="EMBL" id="JABFRW010000180">
    <property type="protein sequence ID" value="NOT35203.1"/>
    <property type="molecule type" value="Genomic_DNA"/>
</dbReference>
<keyword evidence="3" id="KW-0328">Glycosyltransferase</keyword>
<feature type="transmembrane region" description="Helical" evidence="8">
    <location>
        <begin position="102"/>
        <end position="120"/>
    </location>
</feature>
<dbReference type="GO" id="GO:0005886">
    <property type="term" value="C:plasma membrane"/>
    <property type="evidence" value="ECO:0007669"/>
    <property type="project" value="UniProtKB-SubCell"/>
</dbReference>
<reference evidence="9 10" key="1">
    <citation type="submission" date="2020-04" db="EMBL/GenBank/DDBJ databases">
        <title>Metagenomic profiling of ammonia- and methane-oxidizing microorganisms in a Dutch drinking water treatment plant.</title>
        <authorList>
            <person name="Poghosyan L."/>
            <person name="Leucker S."/>
        </authorList>
    </citation>
    <scope>NUCLEOTIDE SEQUENCE [LARGE SCALE GENOMIC DNA]</scope>
    <source>
        <strain evidence="9">S-RSF-IL-03</strain>
    </source>
</reference>
<evidence type="ECO:0000256" key="1">
    <source>
        <dbReference type="ARBA" id="ARBA00004651"/>
    </source>
</evidence>
<keyword evidence="5 8" id="KW-0812">Transmembrane</keyword>
<organism evidence="9 10">
    <name type="scientific">Eiseniibacteriota bacterium</name>
    <dbReference type="NCBI Taxonomy" id="2212470"/>
    <lineage>
        <taxon>Bacteria</taxon>
        <taxon>Candidatus Eiseniibacteriota</taxon>
    </lineage>
</organism>
<evidence type="ECO:0000256" key="5">
    <source>
        <dbReference type="ARBA" id="ARBA00022692"/>
    </source>
</evidence>
<evidence type="ECO:0000256" key="4">
    <source>
        <dbReference type="ARBA" id="ARBA00022679"/>
    </source>
</evidence>
<dbReference type="PANTHER" id="PTHR33908">
    <property type="entry name" value="MANNOSYLTRANSFERASE YKCB-RELATED"/>
    <property type="match status" value="1"/>
</dbReference>
<protein>
    <recommendedName>
        <fullName evidence="11">Glycosyltransferase RgtA/B/C/D-like domain-containing protein</fullName>
    </recommendedName>
</protein>
<keyword evidence="2" id="KW-1003">Cell membrane</keyword>
<evidence type="ECO:0000256" key="3">
    <source>
        <dbReference type="ARBA" id="ARBA00022676"/>
    </source>
</evidence>
<evidence type="ECO:0000256" key="7">
    <source>
        <dbReference type="ARBA" id="ARBA00023136"/>
    </source>
</evidence>
<evidence type="ECO:0000256" key="6">
    <source>
        <dbReference type="ARBA" id="ARBA00022989"/>
    </source>
</evidence>
<name>A0A849SN30_UNCEI</name>
<feature type="transmembrane region" description="Helical" evidence="8">
    <location>
        <begin position="339"/>
        <end position="357"/>
    </location>
</feature>
<keyword evidence="6 8" id="KW-1133">Transmembrane helix</keyword>
<evidence type="ECO:0000313" key="10">
    <source>
        <dbReference type="Proteomes" id="UP000580839"/>
    </source>
</evidence>
<evidence type="ECO:0008006" key="11">
    <source>
        <dbReference type="Google" id="ProtNLM"/>
    </source>
</evidence>
<feature type="transmembrane region" description="Helical" evidence="8">
    <location>
        <begin position="400"/>
        <end position="419"/>
    </location>
</feature>
<comment type="caution">
    <text evidence="9">The sequence shown here is derived from an EMBL/GenBank/DDBJ whole genome shotgun (WGS) entry which is preliminary data.</text>
</comment>